<sequence>MSKVPPLLEPLLGQLPPEAALAVVTSVLGASANWLVLLWVHALLGRGRRQRGRDELEAGDDGDGVAVVLVSFMRDGAFWREGAARIGLDLDALARAGRFVLVDGLSALFAPAALKDSGASVLGSGRLDDVRRGIEEALGAVGGGGGGGARTVLVVDQVDALLAAAEGATSLGVQGMLLALRERVHATILTLAADGPLLQAPPATGLEREHAALVLSQAHAARAVVALRRLDTGAARDVSGVVRVAVRGDDGYGDGDADADADVEYLYHVAGDGAVRVFERGA</sequence>
<dbReference type="PANTHER" id="PTHR16184:SF6">
    <property type="entry name" value="ELONGATOR COMPLEX PROTEIN 6"/>
    <property type="match status" value="1"/>
</dbReference>
<evidence type="ECO:0008006" key="6">
    <source>
        <dbReference type="Google" id="ProtNLM"/>
    </source>
</evidence>
<evidence type="ECO:0000256" key="3">
    <source>
        <dbReference type="SAM" id="Phobius"/>
    </source>
</evidence>
<reference evidence="4 5" key="1">
    <citation type="journal article" date="2020" name="Genome Biol. Evol.">
        <title>A new high-quality draft genome assembly of the Chinese cordyceps Ophiocordyceps sinensis.</title>
        <authorList>
            <person name="Shu R."/>
            <person name="Zhang J."/>
            <person name="Meng Q."/>
            <person name="Zhang H."/>
            <person name="Zhou G."/>
            <person name="Li M."/>
            <person name="Wu P."/>
            <person name="Zhao Y."/>
            <person name="Chen C."/>
            <person name="Qin Q."/>
        </authorList>
    </citation>
    <scope>NUCLEOTIDE SEQUENCE [LARGE SCALE GENOMIC DNA]</scope>
    <source>
        <strain evidence="4 5">IOZ07</strain>
    </source>
</reference>
<comment type="caution">
    <text evidence="4">The sequence shown here is derived from an EMBL/GenBank/DDBJ whole genome shotgun (WGS) entry which is preliminary data.</text>
</comment>
<keyword evidence="3" id="KW-1133">Transmembrane helix</keyword>
<dbReference type="CDD" id="cd19495">
    <property type="entry name" value="Elp6"/>
    <property type="match status" value="1"/>
</dbReference>
<evidence type="ECO:0000256" key="2">
    <source>
        <dbReference type="ARBA" id="ARBA00008837"/>
    </source>
</evidence>
<proteinExistence type="inferred from homology"/>
<dbReference type="Proteomes" id="UP000557566">
    <property type="component" value="Unassembled WGS sequence"/>
</dbReference>
<dbReference type="OrthoDB" id="9995306at2759"/>
<dbReference type="Gene3D" id="3.40.50.300">
    <property type="entry name" value="P-loop containing nucleotide triphosphate hydrolases"/>
    <property type="match status" value="1"/>
</dbReference>
<accession>A0A8H4PMX2</accession>
<protein>
    <recommendedName>
        <fullName evidence="6">Elongator complex protein 6</fullName>
    </recommendedName>
</protein>
<organism evidence="4 5">
    <name type="scientific">Ophiocordyceps sinensis</name>
    <dbReference type="NCBI Taxonomy" id="72228"/>
    <lineage>
        <taxon>Eukaryota</taxon>
        <taxon>Fungi</taxon>
        <taxon>Dikarya</taxon>
        <taxon>Ascomycota</taxon>
        <taxon>Pezizomycotina</taxon>
        <taxon>Sordariomycetes</taxon>
        <taxon>Hypocreomycetidae</taxon>
        <taxon>Hypocreales</taxon>
        <taxon>Ophiocordycipitaceae</taxon>
        <taxon>Ophiocordyceps</taxon>
    </lineage>
</organism>
<dbReference type="PANTHER" id="PTHR16184">
    <property type="entry name" value="ELONGATOR COMPLEX PROTEIN 6"/>
    <property type="match status" value="1"/>
</dbReference>
<comment type="pathway">
    <text evidence="1">tRNA modification; 5-methoxycarbonylmethyl-2-thiouridine-tRNA biosynthesis.</text>
</comment>
<dbReference type="GO" id="GO:0033588">
    <property type="term" value="C:elongator holoenzyme complex"/>
    <property type="evidence" value="ECO:0007669"/>
    <property type="project" value="InterPro"/>
</dbReference>
<evidence type="ECO:0000313" key="5">
    <source>
        <dbReference type="Proteomes" id="UP000557566"/>
    </source>
</evidence>
<dbReference type="InterPro" id="IPR018627">
    <property type="entry name" value="ELP6"/>
</dbReference>
<keyword evidence="3" id="KW-0812">Transmembrane</keyword>
<feature type="transmembrane region" description="Helical" evidence="3">
    <location>
        <begin position="20"/>
        <end position="44"/>
    </location>
</feature>
<dbReference type="GO" id="GO:0002098">
    <property type="term" value="P:tRNA wobble uridine modification"/>
    <property type="evidence" value="ECO:0007669"/>
    <property type="project" value="InterPro"/>
</dbReference>
<gene>
    <name evidence="4" type="ORF">G6O67_008347</name>
</gene>
<comment type="similarity">
    <text evidence="2">Belongs to the ELP6 family.</text>
</comment>
<keyword evidence="3" id="KW-0472">Membrane</keyword>
<evidence type="ECO:0000256" key="1">
    <source>
        <dbReference type="ARBA" id="ARBA00005043"/>
    </source>
</evidence>
<dbReference type="InterPro" id="IPR027417">
    <property type="entry name" value="P-loop_NTPase"/>
</dbReference>
<dbReference type="EMBL" id="JAAVMX010000011">
    <property type="protein sequence ID" value="KAF4504160.1"/>
    <property type="molecule type" value="Genomic_DNA"/>
</dbReference>
<dbReference type="UniPathway" id="UPA00988"/>
<dbReference type="AlphaFoldDB" id="A0A8H4PMX2"/>
<evidence type="ECO:0000313" key="4">
    <source>
        <dbReference type="EMBL" id="KAF4504160.1"/>
    </source>
</evidence>
<name>A0A8H4PMX2_9HYPO</name>
<keyword evidence="5" id="KW-1185">Reference proteome</keyword>